<dbReference type="EC" id="3.1.-.-" evidence="2"/>
<dbReference type="Pfam" id="PF01966">
    <property type="entry name" value="HD"/>
    <property type="match status" value="1"/>
</dbReference>
<protein>
    <submittedName>
        <fullName evidence="2">HD domain-containing protein</fullName>
        <ecNumber evidence="2">3.1.-.-</ecNumber>
    </submittedName>
</protein>
<evidence type="ECO:0000313" key="3">
    <source>
        <dbReference type="Proteomes" id="UP001623660"/>
    </source>
</evidence>
<dbReference type="NCBIfam" id="TIGR00277">
    <property type="entry name" value="HDIG"/>
    <property type="match status" value="1"/>
</dbReference>
<reference evidence="2 3" key="1">
    <citation type="submission" date="2024-11" db="EMBL/GenBank/DDBJ databases">
        <authorList>
            <person name="Heng Y.C."/>
            <person name="Lim A.C.H."/>
            <person name="Lee J.K.Y."/>
            <person name="Kittelmann S."/>
        </authorList>
    </citation>
    <scope>NUCLEOTIDE SEQUENCE [LARGE SCALE GENOMIC DNA]</scope>
    <source>
        <strain evidence="2 3">WILCCON 0269</strain>
    </source>
</reference>
<comment type="caution">
    <text evidence="2">The sequence shown here is derived from an EMBL/GenBank/DDBJ whole genome shotgun (WGS) entry which is preliminary data.</text>
</comment>
<name>A0ABW8SPU1_9CLOT</name>
<dbReference type="GO" id="GO:0016787">
    <property type="term" value="F:hydrolase activity"/>
    <property type="evidence" value="ECO:0007669"/>
    <property type="project" value="UniProtKB-KW"/>
</dbReference>
<dbReference type="InterPro" id="IPR006675">
    <property type="entry name" value="HDIG_dom"/>
</dbReference>
<dbReference type="Gene3D" id="1.10.3210.10">
    <property type="entry name" value="Hypothetical protein af1432"/>
    <property type="match status" value="1"/>
</dbReference>
<dbReference type="Proteomes" id="UP001623660">
    <property type="component" value="Unassembled WGS sequence"/>
</dbReference>
<dbReference type="EMBL" id="JBJHZX010000042">
    <property type="protein sequence ID" value="MFL0197939.1"/>
    <property type="molecule type" value="Genomic_DNA"/>
</dbReference>
<keyword evidence="2" id="KW-0378">Hydrolase</keyword>
<dbReference type="InterPro" id="IPR006674">
    <property type="entry name" value="HD_domain"/>
</dbReference>
<organism evidence="2 3">
    <name type="scientific">Candidatus Clostridium eludens</name>
    <dbReference type="NCBI Taxonomy" id="3381663"/>
    <lineage>
        <taxon>Bacteria</taxon>
        <taxon>Bacillati</taxon>
        <taxon>Bacillota</taxon>
        <taxon>Clostridia</taxon>
        <taxon>Eubacteriales</taxon>
        <taxon>Clostridiaceae</taxon>
        <taxon>Clostridium</taxon>
    </lineage>
</organism>
<sequence length="165" mass="19728">MIFYRIKQFYWAIMSEINGDDIRFIESILNIEELNLFNKLSIQEQKHSVKVAYDIQFFCKDNHKIDINLLVRAALLHDIGKIYKELNIIDKSVIVLLNKISKGKIKRFFKNKKINVYYNHGKIGRELLEKIGCDKKLLYLVENHHNNRICDNLELRILRSYDEKN</sequence>
<dbReference type="SUPFAM" id="SSF109604">
    <property type="entry name" value="HD-domain/PDEase-like"/>
    <property type="match status" value="1"/>
</dbReference>
<proteinExistence type="predicted"/>
<evidence type="ECO:0000259" key="1">
    <source>
        <dbReference type="Pfam" id="PF01966"/>
    </source>
</evidence>
<feature type="domain" description="HD" evidence="1">
    <location>
        <begin position="46"/>
        <end position="159"/>
    </location>
</feature>
<gene>
    <name evidence="2" type="ORF">ACJDU8_20560</name>
</gene>
<dbReference type="RefSeq" id="WP_406794047.1">
    <property type="nucleotide sequence ID" value="NZ_JBJHZX010000042.1"/>
</dbReference>
<keyword evidence="3" id="KW-1185">Reference proteome</keyword>
<evidence type="ECO:0000313" key="2">
    <source>
        <dbReference type="EMBL" id="MFL0197939.1"/>
    </source>
</evidence>
<accession>A0ABW8SPU1</accession>